<gene>
    <name evidence="3" type="ORF">CBR_g25872</name>
</gene>
<dbReference type="InterPro" id="IPR007021">
    <property type="entry name" value="DUF659"/>
</dbReference>
<feature type="compositionally biased region" description="Acidic residues" evidence="1">
    <location>
        <begin position="1124"/>
        <end position="1144"/>
    </location>
</feature>
<reference evidence="3 4" key="1">
    <citation type="journal article" date="2018" name="Cell">
        <title>The Chara Genome: Secondary Complexity and Implications for Plant Terrestrialization.</title>
        <authorList>
            <person name="Nishiyama T."/>
            <person name="Sakayama H."/>
            <person name="Vries J.D."/>
            <person name="Buschmann H."/>
            <person name="Saint-Marcoux D."/>
            <person name="Ullrich K.K."/>
            <person name="Haas F.B."/>
            <person name="Vanderstraeten L."/>
            <person name="Becker D."/>
            <person name="Lang D."/>
            <person name="Vosolsobe S."/>
            <person name="Rombauts S."/>
            <person name="Wilhelmsson P.K.I."/>
            <person name="Janitza P."/>
            <person name="Kern R."/>
            <person name="Heyl A."/>
            <person name="Rumpler F."/>
            <person name="Villalobos L.I.A.C."/>
            <person name="Clay J.M."/>
            <person name="Skokan R."/>
            <person name="Toyoda A."/>
            <person name="Suzuki Y."/>
            <person name="Kagoshima H."/>
            <person name="Schijlen E."/>
            <person name="Tajeshwar N."/>
            <person name="Catarino B."/>
            <person name="Hetherington A.J."/>
            <person name="Saltykova A."/>
            <person name="Bonnot C."/>
            <person name="Breuninger H."/>
            <person name="Symeonidi A."/>
            <person name="Radhakrishnan G.V."/>
            <person name="Van Nieuwerburgh F."/>
            <person name="Deforce D."/>
            <person name="Chang C."/>
            <person name="Karol K.G."/>
            <person name="Hedrich R."/>
            <person name="Ulvskov P."/>
            <person name="Glockner G."/>
            <person name="Delwiche C.F."/>
            <person name="Petrasek J."/>
            <person name="Van de Peer Y."/>
            <person name="Friml J."/>
            <person name="Beilby M."/>
            <person name="Dolan L."/>
            <person name="Kohara Y."/>
            <person name="Sugano S."/>
            <person name="Fujiyama A."/>
            <person name="Delaux P.-M."/>
            <person name="Quint M."/>
            <person name="TheiBen G."/>
            <person name="Hagemann M."/>
            <person name="Harholt J."/>
            <person name="Dunand C."/>
            <person name="Zachgo S."/>
            <person name="Langdale J."/>
            <person name="Maumus F."/>
            <person name="Straeten D.V.D."/>
            <person name="Gould S.B."/>
            <person name="Rensing S.A."/>
        </authorList>
    </citation>
    <scope>NUCLEOTIDE SEQUENCE [LARGE SCALE GENOMIC DNA]</scope>
    <source>
        <strain evidence="3 4">S276</strain>
    </source>
</reference>
<feature type="compositionally biased region" description="Basic and acidic residues" evidence="1">
    <location>
        <begin position="716"/>
        <end position="730"/>
    </location>
</feature>
<dbReference type="Pfam" id="PF04937">
    <property type="entry name" value="DUF659"/>
    <property type="match status" value="1"/>
</dbReference>
<comment type="caution">
    <text evidence="3">The sequence shown here is derived from an EMBL/GenBank/DDBJ whole genome shotgun (WGS) entry which is preliminary data.</text>
</comment>
<feature type="region of interest" description="Disordered" evidence="1">
    <location>
        <begin position="701"/>
        <end position="781"/>
    </location>
</feature>
<organism evidence="3 4">
    <name type="scientific">Chara braunii</name>
    <name type="common">Braun's stonewort</name>
    <dbReference type="NCBI Taxonomy" id="69332"/>
    <lineage>
        <taxon>Eukaryota</taxon>
        <taxon>Viridiplantae</taxon>
        <taxon>Streptophyta</taxon>
        <taxon>Charophyceae</taxon>
        <taxon>Charales</taxon>
        <taxon>Characeae</taxon>
        <taxon>Chara</taxon>
    </lineage>
</organism>
<dbReference type="SUPFAM" id="SSF53098">
    <property type="entry name" value="Ribonuclease H-like"/>
    <property type="match status" value="1"/>
</dbReference>
<evidence type="ECO:0000256" key="1">
    <source>
        <dbReference type="SAM" id="MobiDB-lite"/>
    </source>
</evidence>
<dbReference type="Gramene" id="GBG77941">
    <property type="protein sequence ID" value="GBG77941"/>
    <property type="gene ID" value="CBR_g25872"/>
</dbReference>
<feature type="region of interest" description="Disordered" evidence="1">
    <location>
        <begin position="897"/>
        <end position="1144"/>
    </location>
</feature>
<dbReference type="Proteomes" id="UP000265515">
    <property type="component" value="Unassembled WGS sequence"/>
</dbReference>
<dbReference type="PANTHER" id="PTHR32166">
    <property type="entry name" value="OSJNBA0013A04.12 PROTEIN"/>
    <property type="match status" value="1"/>
</dbReference>
<feature type="compositionally biased region" description="Basic and acidic residues" evidence="1">
    <location>
        <begin position="1001"/>
        <end position="1017"/>
    </location>
</feature>
<feature type="compositionally biased region" description="Basic and acidic residues" evidence="1">
    <location>
        <begin position="58"/>
        <end position="87"/>
    </location>
</feature>
<dbReference type="InterPro" id="IPR012337">
    <property type="entry name" value="RNaseH-like_sf"/>
</dbReference>
<protein>
    <recommendedName>
        <fullName evidence="2">DUF659 domain-containing protein</fullName>
    </recommendedName>
</protein>
<evidence type="ECO:0000259" key="2">
    <source>
        <dbReference type="Pfam" id="PF04937"/>
    </source>
</evidence>
<feature type="compositionally biased region" description="Polar residues" evidence="1">
    <location>
        <begin position="1028"/>
        <end position="1038"/>
    </location>
</feature>
<name>A0A388L6J8_CHABU</name>
<accession>A0A388L6J8</accession>
<feature type="compositionally biased region" description="Gly residues" evidence="1">
    <location>
        <begin position="1"/>
        <end position="14"/>
    </location>
</feature>
<keyword evidence="4" id="KW-1185">Reference proteome</keyword>
<evidence type="ECO:0000313" key="4">
    <source>
        <dbReference type="Proteomes" id="UP000265515"/>
    </source>
</evidence>
<feature type="compositionally biased region" description="Basic and acidic residues" evidence="1">
    <location>
        <begin position="897"/>
        <end position="932"/>
    </location>
</feature>
<feature type="compositionally biased region" description="Acidic residues" evidence="1">
    <location>
        <begin position="701"/>
        <end position="715"/>
    </location>
</feature>
<dbReference type="PANTHER" id="PTHR32166:SF123">
    <property type="entry name" value="BED-TYPE DOMAIN-CONTAINING PROTEIN"/>
    <property type="match status" value="1"/>
</dbReference>
<feature type="compositionally biased region" description="Basic residues" evidence="1">
    <location>
        <begin position="1107"/>
        <end position="1119"/>
    </location>
</feature>
<feature type="compositionally biased region" description="Acidic residues" evidence="1">
    <location>
        <begin position="939"/>
        <end position="957"/>
    </location>
</feature>
<feature type="domain" description="DUF659" evidence="2">
    <location>
        <begin position="218"/>
        <end position="369"/>
    </location>
</feature>
<dbReference type="EMBL" id="BFEA01000280">
    <property type="protein sequence ID" value="GBG77941.1"/>
    <property type="molecule type" value="Genomic_DNA"/>
</dbReference>
<sequence>MASGSRAGGAVGGEGSRKQTERGGGKGKDIASSSAPLSGVVDKVPTPATDPSLFVPQPEERQRKLQGEKEVWKHVEQGQEAAPKGRGDFTTFQRGGGAITEDDKSVVVPRGYEGPQPSIAAGREPVEEVVHRGKETAAVEAVGEDGDFTERVASLQQTTIKRWVDNATQKKLDVAWAEAMFRVGIAFQFLEFDTTRQLHDVYLEVANARPKVKLSSSMHIQTVMLEFIFMHIQKQVEPLTKCWDVTDCTFITDGSNDRRERPVMNFLAVGEQGAVLVTTVHMDGKKKTGAALAKLWEKIMREIGLHRINAICTNNAEVNKRAAQILERRMDPAVSRIPWVPCAAHCCSLLLRDINKLDWVKGTMKRGHTIVKFIRNHHTTNSFMMSLDSSLMLLRPVEVRFGSVYTVPEAGADTQPEGNFEGYGGRKECGEMEGDVVVKREAASESGSRVLHNAEGCLVDGAVEMMESLYLLLRRMDKDGTAPSNLVEYDLLMERMLAEVVLTPEQRSSVLEKVRNRTKMMQQPVHTLAFFLDPRRRDPKWLLDRNSALVQNTLRYLQRQIGGPWRSKAHVDILSDLREFHKRPTAYNLKQKDTKMWDEDAVTDADCISPSEWCATHGGDVSTLQAIAIKVMGMWSTATPAERNWSSMDLVHSKRWNWLNPTAVEKLVYIHWNMNLLRASKNLKDHHYVDLWAEFFESLPDSEEGDDPLLEEPEEEKGKMEEEQARERALTKLPKGWIPKNLEEDEEEHTDDSDLGDEIWKGKAPWSETSSEGEAEDSSNNILGWECDRQFRAPHMLGGQQCSAIENARPQRHLNGRRIQVHSTTSNPMLSYRRRTPTLTLILTWISPSNPMLSYHRRTHGDIDMDLGEYKCTVQHPIDADEAEANCAKAIADADREQVQRRMREEEKQRPAIPTRREMEKQNKKVGEHEPEPVLEMGQQEEEEEEEMGQQDEEEEHEMAHQAQKEEEMEDEEEEACMERREEEMEQDKGKGTDQQEEGLEEQHAERVGESKEEQQHNEMANSEEEPQQQQHASTTVYKRQKKTAQPAGSPENSPEFPDNVEGSQHDNLWVSRVGRKRKLPPVDDVPRPKLPRGRPRKNPTAGPATKPKKKKQQCKPRKKIVEDDPDSDSCSEQFFEDEGYTDD</sequence>
<feature type="compositionally biased region" description="Basic and acidic residues" evidence="1">
    <location>
        <begin position="977"/>
        <end position="994"/>
    </location>
</feature>
<proteinExistence type="predicted"/>
<feature type="region of interest" description="Disordered" evidence="1">
    <location>
        <begin position="1"/>
        <end position="97"/>
    </location>
</feature>
<feature type="compositionally biased region" description="Basic and acidic residues" evidence="1">
    <location>
        <begin position="15"/>
        <end position="29"/>
    </location>
</feature>
<dbReference type="AlphaFoldDB" id="A0A388L6J8"/>
<feature type="compositionally biased region" description="Acidic residues" evidence="1">
    <location>
        <begin position="967"/>
        <end position="976"/>
    </location>
</feature>
<feature type="compositionally biased region" description="Acidic residues" evidence="1">
    <location>
        <begin position="743"/>
        <end position="757"/>
    </location>
</feature>
<evidence type="ECO:0000313" key="3">
    <source>
        <dbReference type="EMBL" id="GBG77941.1"/>
    </source>
</evidence>